<dbReference type="AlphaFoldDB" id="A0AAD5JT04"/>
<evidence type="ECO:0000256" key="3">
    <source>
        <dbReference type="ARBA" id="ARBA00006179"/>
    </source>
</evidence>
<reference evidence="12" key="1">
    <citation type="journal article" date="2022" name="IScience">
        <title>Evolution of zygomycete secretomes and the origins of terrestrial fungal ecologies.</title>
        <authorList>
            <person name="Chang Y."/>
            <person name="Wang Y."/>
            <person name="Mondo S."/>
            <person name="Ahrendt S."/>
            <person name="Andreopoulos W."/>
            <person name="Barry K."/>
            <person name="Beard J."/>
            <person name="Benny G.L."/>
            <person name="Blankenship S."/>
            <person name="Bonito G."/>
            <person name="Cuomo C."/>
            <person name="Desiro A."/>
            <person name="Gervers K.A."/>
            <person name="Hundley H."/>
            <person name="Kuo A."/>
            <person name="LaButti K."/>
            <person name="Lang B.F."/>
            <person name="Lipzen A."/>
            <person name="O'Donnell K."/>
            <person name="Pangilinan J."/>
            <person name="Reynolds N."/>
            <person name="Sandor L."/>
            <person name="Smith M.E."/>
            <person name="Tsang A."/>
            <person name="Grigoriev I.V."/>
            <person name="Stajich J.E."/>
            <person name="Spatafora J.W."/>
        </authorList>
    </citation>
    <scope>NUCLEOTIDE SEQUENCE</scope>
    <source>
        <strain evidence="12">RSA 2281</strain>
    </source>
</reference>
<comment type="caution">
    <text evidence="12">The sequence shown here is derived from an EMBL/GenBank/DDBJ whole genome shotgun (WGS) entry which is preliminary data.</text>
</comment>
<evidence type="ECO:0000256" key="9">
    <source>
        <dbReference type="ARBA" id="ARBA00054092"/>
    </source>
</evidence>
<reference evidence="12" key="2">
    <citation type="submission" date="2023-02" db="EMBL/GenBank/DDBJ databases">
        <authorList>
            <consortium name="DOE Joint Genome Institute"/>
            <person name="Mondo S.J."/>
            <person name="Chang Y."/>
            <person name="Wang Y."/>
            <person name="Ahrendt S."/>
            <person name="Andreopoulos W."/>
            <person name="Barry K."/>
            <person name="Beard J."/>
            <person name="Benny G.L."/>
            <person name="Blankenship S."/>
            <person name="Bonito G."/>
            <person name="Cuomo C."/>
            <person name="Desiro A."/>
            <person name="Gervers K.A."/>
            <person name="Hundley H."/>
            <person name="Kuo A."/>
            <person name="LaButti K."/>
            <person name="Lang B.F."/>
            <person name="Lipzen A."/>
            <person name="O'Donnell K."/>
            <person name="Pangilinan J."/>
            <person name="Reynolds N."/>
            <person name="Sandor L."/>
            <person name="Smith M.W."/>
            <person name="Tsang A."/>
            <person name="Grigoriev I.V."/>
            <person name="Stajich J.E."/>
            <person name="Spatafora J.W."/>
        </authorList>
    </citation>
    <scope>NUCLEOTIDE SEQUENCE</scope>
    <source>
        <strain evidence="12">RSA 2281</strain>
    </source>
</reference>
<evidence type="ECO:0000313" key="13">
    <source>
        <dbReference type="Proteomes" id="UP001209540"/>
    </source>
</evidence>
<dbReference type="PANTHER" id="PTHR10762:SF2">
    <property type="entry name" value="2-(3-AMINO-3-CARBOXYPROPYL)HISTIDINE SYNTHASE SUBUNIT 2"/>
    <property type="match status" value="1"/>
</dbReference>
<evidence type="ECO:0000256" key="8">
    <source>
        <dbReference type="ARBA" id="ARBA00034128"/>
    </source>
</evidence>
<name>A0AAD5JT04_9FUNG</name>
<dbReference type="SFLD" id="SFLDG01121">
    <property type="entry name" value="Diphthamide_biosynthesis"/>
    <property type="match status" value="1"/>
</dbReference>
<evidence type="ECO:0000256" key="5">
    <source>
        <dbReference type="ARBA" id="ARBA00022723"/>
    </source>
</evidence>
<dbReference type="FunFam" id="3.40.50.11840:FF:000002">
    <property type="entry name" value="2-(3-amino-3-carboxypropyl)histidine synthase subunit 2"/>
    <property type="match status" value="1"/>
</dbReference>
<keyword evidence="5 10" id="KW-0479">Metal-binding</keyword>
<dbReference type="Pfam" id="PF01866">
    <property type="entry name" value="Diphthamide_syn"/>
    <property type="match status" value="2"/>
</dbReference>
<dbReference type="GO" id="GO:0005737">
    <property type="term" value="C:cytoplasm"/>
    <property type="evidence" value="ECO:0007669"/>
    <property type="project" value="UniProtKB-SubCell"/>
</dbReference>
<organism evidence="12 13">
    <name type="scientific">Phascolomyces articulosus</name>
    <dbReference type="NCBI Taxonomy" id="60185"/>
    <lineage>
        <taxon>Eukaryota</taxon>
        <taxon>Fungi</taxon>
        <taxon>Fungi incertae sedis</taxon>
        <taxon>Mucoromycota</taxon>
        <taxon>Mucoromycotina</taxon>
        <taxon>Mucoromycetes</taxon>
        <taxon>Mucorales</taxon>
        <taxon>Lichtheimiaceae</taxon>
        <taxon>Phascolomyces</taxon>
    </lineage>
</organism>
<comment type="cofactor">
    <cofactor evidence="1">
        <name>[4Fe-4S] cluster</name>
        <dbReference type="ChEBI" id="CHEBI:49883"/>
    </cofactor>
</comment>
<dbReference type="Gene3D" id="3.40.50.11840">
    <property type="entry name" value="Diphthamide synthesis DPH1/DPH2 domain 1"/>
    <property type="match status" value="1"/>
</dbReference>
<dbReference type="GO" id="GO:0017183">
    <property type="term" value="P:protein histidyl modification to diphthamide"/>
    <property type="evidence" value="ECO:0007669"/>
    <property type="project" value="InterPro"/>
</dbReference>
<dbReference type="GO" id="GO:0090560">
    <property type="term" value="F:2-(3-amino-3-carboxypropyl)histidine synthase activity"/>
    <property type="evidence" value="ECO:0007669"/>
    <property type="project" value="InterPro"/>
</dbReference>
<accession>A0AAD5JT04</accession>
<dbReference type="GO" id="GO:0046872">
    <property type="term" value="F:metal ion binding"/>
    <property type="evidence" value="ECO:0007669"/>
    <property type="project" value="UniProtKB-KW"/>
</dbReference>
<dbReference type="SFLD" id="SFLDS00032">
    <property type="entry name" value="Radical_SAM_3-amino-3-carboxyp"/>
    <property type="match status" value="1"/>
</dbReference>
<gene>
    <name evidence="12" type="ORF">BDA99DRAFT_520868</name>
</gene>
<comment type="similarity">
    <text evidence="3 10">Belongs to the DPH1/DPH2 family. DPH2 subfamily.</text>
</comment>
<protein>
    <recommendedName>
        <fullName evidence="4 10">2-(3-amino-3-carboxypropyl)histidine synthase subunit 2</fullName>
    </recommendedName>
</protein>
<dbReference type="EMBL" id="JAIXMP010000028">
    <property type="protein sequence ID" value="KAI9252354.1"/>
    <property type="molecule type" value="Genomic_DNA"/>
</dbReference>
<dbReference type="NCBIfam" id="TIGR00322">
    <property type="entry name" value="diphth2_R"/>
    <property type="match status" value="1"/>
</dbReference>
<dbReference type="InterPro" id="IPR016435">
    <property type="entry name" value="DPH1/DPH2"/>
</dbReference>
<comment type="subcellular location">
    <subcellularLocation>
        <location evidence="10">Cytoplasm</location>
    </subcellularLocation>
</comment>
<dbReference type="Proteomes" id="UP001209540">
    <property type="component" value="Unassembled WGS sequence"/>
</dbReference>
<keyword evidence="7 10" id="KW-0411">Iron-sulfur</keyword>
<dbReference type="NCBIfam" id="TIGR00272">
    <property type="entry name" value="DPH2"/>
    <property type="match status" value="2"/>
</dbReference>
<feature type="region of interest" description="Disordered" evidence="11">
    <location>
        <begin position="227"/>
        <end position="260"/>
    </location>
</feature>
<evidence type="ECO:0000313" key="12">
    <source>
        <dbReference type="EMBL" id="KAI9252354.1"/>
    </source>
</evidence>
<comment type="function">
    <text evidence="10">Required for the first step of diphthamide biosynthesis, a post-translational modification of histidine which occurs in elongation factor 2. DPH1 and DPH2 transfer a 3-amino-3-carboxypropyl (ACP) group from S-adenosyl-L-methionine (SAM) to a histidine residue, the reaction is assisted by a reduction system comprising DPH3 and a NADH-dependent reductase. Facilitates the reduction of the catalytic iron-sulfur cluster found in the DPH1 subunit.</text>
</comment>
<dbReference type="InterPro" id="IPR042265">
    <property type="entry name" value="DPH1/DPH2_3"/>
</dbReference>
<feature type="region of interest" description="Disordered" evidence="11">
    <location>
        <begin position="526"/>
        <end position="549"/>
    </location>
</feature>
<keyword evidence="6 10" id="KW-0408">Iron</keyword>
<evidence type="ECO:0000256" key="1">
    <source>
        <dbReference type="ARBA" id="ARBA00001966"/>
    </source>
</evidence>
<dbReference type="SFLD" id="SFLDF00408">
    <property type="entry name" value="Diphthamide_biosynthesis_famil"/>
    <property type="match status" value="1"/>
</dbReference>
<dbReference type="PANTHER" id="PTHR10762">
    <property type="entry name" value="DIPHTHAMIDE BIOSYNTHESIS PROTEIN"/>
    <property type="match status" value="1"/>
</dbReference>
<keyword evidence="10" id="KW-0963">Cytoplasm</keyword>
<comment type="pathway">
    <text evidence="2 10">Protein modification; peptidyl-diphthamide biosynthesis.</text>
</comment>
<evidence type="ECO:0000256" key="7">
    <source>
        <dbReference type="ARBA" id="ARBA00023014"/>
    </source>
</evidence>
<evidence type="ECO:0000256" key="6">
    <source>
        <dbReference type="ARBA" id="ARBA00023004"/>
    </source>
</evidence>
<dbReference type="InterPro" id="IPR042263">
    <property type="entry name" value="DPH1/DPH2_1"/>
</dbReference>
<evidence type="ECO:0000256" key="4">
    <source>
        <dbReference type="ARBA" id="ARBA00021914"/>
    </source>
</evidence>
<dbReference type="FunFam" id="3.40.50.11860:FF:000001">
    <property type="entry name" value="2-(3-amino-3-carboxypropyl)histidine synthase subunit 2"/>
    <property type="match status" value="1"/>
</dbReference>
<evidence type="ECO:0000256" key="2">
    <source>
        <dbReference type="ARBA" id="ARBA00005156"/>
    </source>
</evidence>
<evidence type="ECO:0000256" key="11">
    <source>
        <dbReference type="SAM" id="MobiDB-lite"/>
    </source>
</evidence>
<comment type="subunit">
    <text evidence="8">Component of the 2-(3-amino-3-carboxypropyl)histidine synthase complex composed of DPH1, DPH2, DPH3 and a NADH-dependent reductase, predominantly CBR1.</text>
</comment>
<keyword evidence="13" id="KW-1185">Reference proteome</keyword>
<dbReference type="Gene3D" id="3.40.50.11860">
    <property type="entry name" value="Diphthamide synthesis DPH1/DPH2 domain 3"/>
    <property type="match status" value="1"/>
</dbReference>
<feature type="compositionally biased region" description="Polar residues" evidence="11">
    <location>
        <begin position="230"/>
        <end position="240"/>
    </location>
</feature>
<comment type="function">
    <text evidence="9">Required for the first step of diphthamide biosynthesis, a post-translational modification of histidine which occurs in elongation factor 2. DPH1 and DPH2 transfer a 3-amino-3-carboxypropyl (ACP) group from S-adenosyl-L-methionine (SAM) to a histidine residue, the reaction is assisted by a reduction system comprising DPH3 and a NADH-dependent reductase, predominantly CBR1. Facilitates the reduction of the catalytic iron-sulfur cluster found in the DPH1 subunit.</text>
</comment>
<proteinExistence type="inferred from homology"/>
<dbReference type="InterPro" id="IPR010014">
    <property type="entry name" value="DHP2"/>
</dbReference>
<evidence type="ECO:0000256" key="10">
    <source>
        <dbReference type="RuleBase" id="RU364133"/>
    </source>
</evidence>
<sequence>MSGEASGPTTFADDGQAVIERTIDVKSEKHADLNTFYEIDRTVDYIKKGGYEKITLQFPDELLADAAAVASELRQRTEKNIFILADTSYGSCCVDEVAAEHVGADLIVHYGRSCLSPTSHLPVLYVFGQESIDLGHCEEQFENLFPDLLTPIILMCDVEYSYAVETLVSRLSQKYTNIIPTKIQTESELQSTLQKKKKSQKGDAGGGCSEKGDCCCSKKAGNLCVDADSTKPTQSEPVQQQEDEVMDDNKNKNNTLRKGGRSYDLPEGVSLDTCSIFFIGSESLTLTNILMVHNMCPVYTYDPKTRQARKETVQVNKMLMKRYFLVQKAKDAETIGIVVGTLGVGSYMEIIEHLKKVISASGRKSYTFVMGKLNVAKMANFMEVDCYVLVACPENSLIDSKEFYRPIVTPFELELAVVRSKEWTGDYVTDFSRLLPNVRTDGFTYDEENDEGSSDEEPHFSLVTGQYRSSNKTITNNGTDGEVLTSKLTDLTLRSNNTTITRLLNSTSGEYLKNRTFRGLEQNLGQDEAGTIQEGRSGIARGYSDERDL</sequence>
<dbReference type="GO" id="GO:0051536">
    <property type="term" value="F:iron-sulfur cluster binding"/>
    <property type="evidence" value="ECO:0007669"/>
    <property type="project" value="UniProtKB-KW"/>
</dbReference>